<evidence type="ECO:0000256" key="4">
    <source>
        <dbReference type="ARBA" id="ARBA00022737"/>
    </source>
</evidence>
<name>A0A0D8XNH8_DICVI</name>
<dbReference type="InterPro" id="IPR057595">
    <property type="entry name" value="TopB1_SLF1_BRCT"/>
</dbReference>
<dbReference type="CDD" id="cd17738">
    <property type="entry name" value="BRCT_TopBP1_rpt7"/>
    <property type="match status" value="1"/>
</dbReference>
<dbReference type="PANTHER" id="PTHR46677">
    <property type="entry name" value="SMC5-SMC6 COMPLEX LOCALIZATION FACTOR PROTEIN 1"/>
    <property type="match status" value="1"/>
</dbReference>
<evidence type="ECO:0000256" key="1">
    <source>
        <dbReference type="ARBA" id="ARBA00004123"/>
    </source>
</evidence>
<dbReference type="InterPro" id="IPR036420">
    <property type="entry name" value="BRCT_dom_sf"/>
</dbReference>
<dbReference type="OrthoDB" id="251770at2759"/>
<comment type="subcellular location">
    <subcellularLocation>
        <location evidence="2">Cytoplasm</location>
        <location evidence="2">Cytoskeleton</location>
        <location evidence="2">Microtubule organizing center</location>
        <location evidence="2">Centrosome</location>
    </subcellularLocation>
    <subcellularLocation>
        <location evidence="1">Nucleus</location>
    </subcellularLocation>
</comment>
<evidence type="ECO:0000313" key="11">
    <source>
        <dbReference type="EMBL" id="KJH45349.1"/>
    </source>
</evidence>
<dbReference type="EMBL" id="KN716413">
    <property type="protein sequence ID" value="KJH45349.1"/>
    <property type="molecule type" value="Genomic_DNA"/>
</dbReference>
<evidence type="ECO:0000256" key="7">
    <source>
        <dbReference type="ARBA" id="ARBA00023212"/>
    </source>
</evidence>
<reference evidence="12" key="2">
    <citation type="journal article" date="2016" name="Sci. Rep.">
        <title>Dictyocaulus viviparus genome, variome and transcriptome elucidate lungworm biology and support future intervention.</title>
        <authorList>
            <person name="McNulty S.N."/>
            <person name="Strube C."/>
            <person name="Rosa B.A."/>
            <person name="Martin J.C."/>
            <person name="Tyagi R."/>
            <person name="Choi Y.J."/>
            <person name="Wang Q."/>
            <person name="Hallsworth Pepin K."/>
            <person name="Zhang X."/>
            <person name="Ozersky P."/>
            <person name="Wilson R.K."/>
            <person name="Sternberg P.W."/>
            <person name="Gasser R.B."/>
            <person name="Mitreva M."/>
        </authorList>
    </citation>
    <scope>NUCLEOTIDE SEQUENCE [LARGE SCALE GENOMIC DNA]</scope>
    <source>
        <strain evidence="12">HannoverDv2000</strain>
    </source>
</reference>
<accession>A0A0D8XNH8</accession>
<evidence type="ECO:0000256" key="8">
    <source>
        <dbReference type="ARBA" id="ARBA00023242"/>
    </source>
</evidence>
<evidence type="ECO:0000256" key="2">
    <source>
        <dbReference type="ARBA" id="ARBA00004300"/>
    </source>
</evidence>
<dbReference type="GO" id="GO:0005813">
    <property type="term" value="C:centrosome"/>
    <property type="evidence" value="ECO:0007669"/>
    <property type="project" value="UniProtKB-SubCell"/>
</dbReference>
<protein>
    <recommendedName>
        <fullName evidence="10">TopBP1/SLF1 BRCT domain-containing protein</fullName>
    </recommendedName>
</protein>
<dbReference type="AlphaFoldDB" id="A0A0D8XNH8"/>
<dbReference type="Proteomes" id="UP000053766">
    <property type="component" value="Unassembled WGS sequence"/>
</dbReference>
<evidence type="ECO:0000313" key="12">
    <source>
        <dbReference type="Proteomes" id="UP000053766"/>
    </source>
</evidence>
<dbReference type="STRING" id="29172.A0A0D8XNH8"/>
<evidence type="ECO:0000256" key="5">
    <source>
        <dbReference type="ARBA" id="ARBA00022763"/>
    </source>
</evidence>
<feature type="region of interest" description="Disordered" evidence="9">
    <location>
        <begin position="345"/>
        <end position="372"/>
    </location>
</feature>
<organism evidence="11 12">
    <name type="scientific">Dictyocaulus viviparus</name>
    <name type="common">Bovine lungworm</name>
    <dbReference type="NCBI Taxonomy" id="29172"/>
    <lineage>
        <taxon>Eukaryota</taxon>
        <taxon>Metazoa</taxon>
        <taxon>Ecdysozoa</taxon>
        <taxon>Nematoda</taxon>
        <taxon>Chromadorea</taxon>
        <taxon>Rhabditida</taxon>
        <taxon>Rhabditina</taxon>
        <taxon>Rhabditomorpha</taxon>
        <taxon>Strongyloidea</taxon>
        <taxon>Metastrongylidae</taxon>
        <taxon>Dictyocaulus</taxon>
    </lineage>
</organism>
<keyword evidence="8" id="KW-0539">Nucleus</keyword>
<dbReference type="GO" id="GO:1990166">
    <property type="term" value="P:protein localization to site of double-strand break"/>
    <property type="evidence" value="ECO:0007669"/>
    <property type="project" value="TreeGrafter"/>
</dbReference>
<keyword evidence="12" id="KW-1185">Reference proteome</keyword>
<sequence>MMKEDRFPLKARVSDFFLLKLLRRGVAYASYEGRTDDLWCESAKTTGNVLPCHRDRTSNSVKEVVVSSGMDTFDDVKGSDRTLNMKRTFKPRYVNFLQGSMLIRVLRSYKLFRFHGLSQVASSPLSSDSDLSGSLSTSAVGRILKQAATKTACLDHETTRNSEINSAVKTLASEICSTNGTRLRPKIRKSGSGTVSQPPDVMVHEDNSSKRFAGDMMALRARMTERLEQRNREIAKQLAEKTAQAMSHLTDEVETSGRRKNIQTSTDTELPIKKVSHSTLSSHEDLAHPLIEWQPAVPSRLSLSALYGFDEPFDEIHPSASNHQTANVDSQCEPVNEELVKKGHRGTSACPKQSNPAFHDVPSSHSRTEVHRIHPTSIRTSSTHMQSKYAESPKSIANEAMASSSEEIQLRSRSAPEVICGIDEPHSKVLPVAKKAESADLLTNRIPAVKQERTSFVVSGTVRRFLFTSISPQERLRLSGMISRLGAIADSGELNDHSTHLLCGKLIRGSKLMGCIASGRWIVSTDYVDKSLNAGIWLPEEDFEFGNPTQISTTNLSERELKLAQACRRWRLKLANSDMSKRVGAFHNWRCALYCSNEKSAGLIPMLKAGGAEVVLRKEGEGAPHTFRPTHAIVCVSNMWNFKELEMLVNIGAKIFQLDYISKYLLEEHIDEAASYHMDYKKYLLEASNAKGVL</sequence>
<dbReference type="Pfam" id="PF23294">
    <property type="entry name" value="BRCT_TopB1_SLF1"/>
    <property type="match status" value="1"/>
</dbReference>
<evidence type="ECO:0000256" key="3">
    <source>
        <dbReference type="ARBA" id="ARBA00022490"/>
    </source>
</evidence>
<dbReference type="GO" id="GO:0005634">
    <property type="term" value="C:nucleus"/>
    <property type="evidence" value="ECO:0007669"/>
    <property type="project" value="UniProtKB-SubCell"/>
</dbReference>
<reference evidence="11 12" key="1">
    <citation type="submission" date="2013-11" db="EMBL/GenBank/DDBJ databases">
        <title>Draft genome of the bovine lungworm Dictyocaulus viviparus.</title>
        <authorList>
            <person name="Mitreva M."/>
        </authorList>
    </citation>
    <scope>NUCLEOTIDE SEQUENCE [LARGE SCALE GENOMIC DNA]</scope>
    <source>
        <strain evidence="11 12">HannoverDv2000</strain>
    </source>
</reference>
<evidence type="ECO:0000256" key="9">
    <source>
        <dbReference type="SAM" id="MobiDB-lite"/>
    </source>
</evidence>
<dbReference type="PANTHER" id="PTHR46677:SF1">
    <property type="entry name" value="SMC5-SMC6 COMPLEX LOCALIZATION FACTOR PROTEIN 1"/>
    <property type="match status" value="1"/>
</dbReference>
<dbReference type="Gene3D" id="3.40.50.10190">
    <property type="entry name" value="BRCT domain"/>
    <property type="match status" value="2"/>
</dbReference>
<gene>
    <name evidence="11" type="ORF">DICVIV_08625</name>
</gene>
<keyword evidence="7" id="KW-0206">Cytoskeleton</keyword>
<keyword evidence="3" id="KW-0963">Cytoplasm</keyword>
<dbReference type="SUPFAM" id="SSF52113">
    <property type="entry name" value="BRCT domain"/>
    <property type="match status" value="1"/>
</dbReference>
<keyword evidence="5" id="KW-0227">DNA damage</keyword>
<dbReference type="InterPro" id="IPR042479">
    <property type="entry name" value="Slf1"/>
</dbReference>
<feature type="domain" description="TopBP1/SLF1 BRCT" evidence="10">
    <location>
        <begin position="584"/>
        <end position="676"/>
    </location>
</feature>
<feature type="region of interest" description="Disordered" evidence="9">
    <location>
        <begin position="183"/>
        <end position="202"/>
    </location>
</feature>
<dbReference type="FunFam" id="3.40.50.10190:FF:000018">
    <property type="entry name" value="DNA topoisomerase 2-binding protein 1"/>
    <property type="match status" value="1"/>
</dbReference>
<dbReference type="GO" id="GO:2000781">
    <property type="term" value="P:positive regulation of double-strand break repair"/>
    <property type="evidence" value="ECO:0007669"/>
    <property type="project" value="InterPro"/>
</dbReference>
<keyword evidence="4" id="KW-0677">Repeat</keyword>
<dbReference type="GO" id="GO:0006281">
    <property type="term" value="P:DNA repair"/>
    <property type="evidence" value="ECO:0007669"/>
    <property type="project" value="UniProtKB-KW"/>
</dbReference>
<evidence type="ECO:0000259" key="10">
    <source>
        <dbReference type="Pfam" id="PF23294"/>
    </source>
</evidence>
<keyword evidence="6" id="KW-0234">DNA repair</keyword>
<proteinExistence type="predicted"/>
<dbReference type="GO" id="GO:0035861">
    <property type="term" value="C:site of double-strand break"/>
    <property type="evidence" value="ECO:0007669"/>
    <property type="project" value="TreeGrafter"/>
</dbReference>
<evidence type="ECO:0000256" key="6">
    <source>
        <dbReference type="ARBA" id="ARBA00023204"/>
    </source>
</evidence>